<dbReference type="EnsemblMetazoa" id="PPA36585.1">
    <property type="protein sequence ID" value="PPA36585.1"/>
    <property type="gene ID" value="WBGene00274954"/>
</dbReference>
<protein>
    <submittedName>
        <fullName evidence="1">G protein-coupled receptor</fullName>
    </submittedName>
</protein>
<name>A0A2A6CXP0_PRIPA</name>
<gene>
    <name evidence="1" type="primary">WBGene00274954</name>
</gene>
<evidence type="ECO:0000313" key="1">
    <source>
        <dbReference type="EnsemblMetazoa" id="PPA36585.1"/>
    </source>
</evidence>
<accession>A0A2A6CXP0</accession>
<reference evidence="2" key="1">
    <citation type="journal article" date="2008" name="Nat. Genet.">
        <title>The Pristionchus pacificus genome provides a unique perspective on nematode lifestyle and parasitism.</title>
        <authorList>
            <person name="Dieterich C."/>
            <person name="Clifton S.W."/>
            <person name="Schuster L.N."/>
            <person name="Chinwalla A."/>
            <person name="Delehaunty K."/>
            <person name="Dinkelacker I."/>
            <person name="Fulton L."/>
            <person name="Fulton R."/>
            <person name="Godfrey J."/>
            <person name="Minx P."/>
            <person name="Mitreva M."/>
            <person name="Roeseler W."/>
            <person name="Tian H."/>
            <person name="Witte H."/>
            <person name="Yang S.P."/>
            <person name="Wilson R.K."/>
            <person name="Sommer R.J."/>
        </authorList>
    </citation>
    <scope>NUCLEOTIDE SEQUENCE [LARGE SCALE GENOMIC DNA]</scope>
    <source>
        <strain evidence="2">PS312</strain>
    </source>
</reference>
<keyword evidence="2" id="KW-1185">Reference proteome</keyword>
<dbReference type="AlphaFoldDB" id="A0A2A6CXP0"/>
<proteinExistence type="predicted"/>
<dbReference type="Proteomes" id="UP000005239">
    <property type="component" value="Unassembled WGS sequence"/>
</dbReference>
<organism evidence="1 2">
    <name type="scientific">Pristionchus pacificus</name>
    <name type="common">Parasitic nematode worm</name>
    <dbReference type="NCBI Taxonomy" id="54126"/>
    <lineage>
        <taxon>Eukaryota</taxon>
        <taxon>Metazoa</taxon>
        <taxon>Ecdysozoa</taxon>
        <taxon>Nematoda</taxon>
        <taxon>Chromadorea</taxon>
        <taxon>Rhabditida</taxon>
        <taxon>Rhabditina</taxon>
        <taxon>Diplogasteromorpha</taxon>
        <taxon>Diplogasteroidea</taxon>
        <taxon>Neodiplogasteridae</taxon>
        <taxon>Pristionchus</taxon>
    </lineage>
</organism>
<reference evidence="1" key="2">
    <citation type="submission" date="2022-06" db="UniProtKB">
        <authorList>
            <consortium name="EnsemblMetazoa"/>
        </authorList>
    </citation>
    <scope>IDENTIFICATION</scope>
    <source>
        <strain evidence="1">PS312</strain>
    </source>
</reference>
<sequence>MSTETTILDALVAITYTVMFITLPLHMRLLYVLKRQSNLVKLDGSFHTLMMHSTTGNLIFSIVFCFIQAPAGVGILFEFYVALGPVISHIELIKIWAKISYLCFALWFITLLISIPLMFPGRTAHYTMLSVFNTCAVQFTFDGFANQLYTVIGSFFALVIEIIAILLYIAMFAKFNEFKLRGKKKASEVKRMTQSVWRTTVAAMVASTGSWLIVFFFLASFIYSHVTGRALLSDQQYPPIFVALNNVLTPWGLLAGFPNLRARVFFKK</sequence>
<accession>A0A8R1YS49</accession>
<evidence type="ECO:0000313" key="2">
    <source>
        <dbReference type="Proteomes" id="UP000005239"/>
    </source>
</evidence>